<sequence>MTDYDSTKGGTPITPDSGVPSRCLLLRSSRVKIKSLGEADGRPAPVNGPSAPTDATSTQLVREGADRCKLCVSRGDEKCAHTRKTERSDARVTRASKRSRRDAPN</sequence>
<feature type="region of interest" description="Disordered" evidence="1">
    <location>
        <begin position="36"/>
        <end position="62"/>
    </location>
</feature>
<dbReference type="AlphaFoldDB" id="A0A1Y5HZ83"/>
<reference evidence="2" key="1">
    <citation type="submission" date="2017-04" db="EMBL/GenBank/DDBJ databases">
        <title>Population genomics of picophytoplankton unveils novel chromosome hypervariability.</title>
        <authorList>
            <consortium name="DOE Joint Genome Institute"/>
            <person name="Blanc-Mathieu R."/>
            <person name="Krasovec M."/>
            <person name="Hebrard M."/>
            <person name="Yau S."/>
            <person name="Desgranges E."/>
            <person name="Martin J."/>
            <person name="Schackwitz W."/>
            <person name="Kuo A."/>
            <person name="Salin G."/>
            <person name="Donnadieu C."/>
            <person name="Desdevises Y."/>
            <person name="Sanchez-Ferandin S."/>
            <person name="Moreau H."/>
            <person name="Rivals E."/>
            <person name="Grigoriev I.V."/>
            <person name="Grimsley N."/>
            <person name="Eyre-Walker A."/>
            <person name="Piganeau G."/>
        </authorList>
    </citation>
    <scope>NUCLEOTIDE SEQUENCE [LARGE SCALE GENOMIC DNA]</scope>
    <source>
        <strain evidence="2">RCC 1115</strain>
    </source>
</reference>
<proteinExistence type="predicted"/>
<feature type="compositionally biased region" description="Basic residues" evidence="1">
    <location>
        <begin position="94"/>
        <end position="105"/>
    </location>
</feature>
<evidence type="ECO:0000313" key="2">
    <source>
        <dbReference type="EMBL" id="OUS41747.1"/>
    </source>
</evidence>
<accession>A0A1Y5HZ83</accession>
<evidence type="ECO:0000256" key="1">
    <source>
        <dbReference type="SAM" id="MobiDB-lite"/>
    </source>
</evidence>
<organism evidence="2">
    <name type="scientific">Ostreococcus tauri</name>
    <name type="common">Marine green alga</name>
    <dbReference type="NCBI Taxonomy" id="70448"/>
    <lineage>
        <taxon>Eukaryota</taxon>
        <taxon>Viridiplantae</taxon>
        <taxon>Chlorophyta</taxon>
        <taxon>Mamiellophyceae</taxon>
        <taxon>Mamiellales</taxon>
        <taxon>Bathycoccaceae</taxon>
        <taxon>Ostreococcus</taxon>
    </lineage>
</organism>
<protein>
    <submittedName>
        <fullName evidence="2">Uncharacterized protein</fullName>
    </submittedName>
</protein>
<dbReference type="Proteomes" id="UP000195557">
    <property type="component" value="Unassembled WGS sequence"/>
</dbReference>
<feature type="compositionally biased region" description="Basic and acidic residues" evidence="1">
    <location>
        <begin position="79"/>
        <end position="92"/>
    </location>
</feature>
<gene>
    <name evidence="2" type="ORF">BE221DRAFT_164762</name>
</gene>
<name>A0A1Y5HZ83_OSTTA</name>
<feature type="region of interest" description="Disordered" evidence="1">
    <location>
        <begin position="1"/>
        <end position="22"/>
    </location>
</feature>
<dbReference type="EMBL" id="KZ155840">
    <property type="protein sequence ID" value="OUS41747.1"/>
    <property type="molecule type" value="Genomic_DNA"/>
</dbReference>
<feature type="region of interest" description="Disordered" evidence="1">
    <location>
        <begin position="79"/>
        <end position="105"/>
    </location>
</feature>